<feature type="non-terminal residue" evidence="2">
    <location>
        <position position="21"/>
    </location>
</feature>
<feature type="compositionally biased region" description="Polar residues" evidence="1">
    <location>
        <begin position="9"/>
        <end position="21"/>
    </location>
</feature>
<dbReference type="EMBL" id="LXQA011259189">
    <property type="protein sequence ID" value="MCI90972.1"/>
    <property type="molecule type" value="Genomic_DNA"/>
</dbReference>
<accession>A0A392VU47</accession>
<organism evidence="2 3">
    <name type="scientific">Trifolium medium</name>
    <dbReference type="NCBI Taxonomy" id="97028"/>
    <lineage>
        <taxon>Eukaryota</taxon>
        <taxon>Viridiplantae</taxon>
        <taxon>Streptophyta</taxon>
        <taxon>Embryophyta</taxon>
        <taxon>Tracheophyta</taxon>
        <taxon>Spermatophyta</taxon>
        <taxon>Magnoliopsida</taxon>
        <taxon>eudicotyledons</taxon>
        <taxon>Gunneridae</taxon>
        <taxon>Pentapetalae</taxon>
        <taxon>rosids</taxon>
        <taxon>fabids</taxon>
        <taxon>Fabales</taxon>
        <taxon>Fabaceae</taxon>
        <taxon>Papilionoideae</taxon>
        <taxon>50 kb inversion clade</taxon>
        <taxon>NPAAA clade</taxon>
        <taxon>Hologalegina</taxon>
        <taxon>IRL clade</taxon>
        <taxon>Trifolieae</taxon>
        <taxon>Trifolium</taxon>
    </lineage>
</organism>
<name>A0A392VU47_9FABA</name>
<reference evidence="2 3" key="1">
    <citation type="journal article" date="2018" name="Front. Plant Sci.">
        <title>Red Clover (Trifolium pratense) and Zigzag Clover (T. medium) - A Picture of Genomic Similarities and Differences.</title>
        <authorList>
            <person name="Dluhosova J."/>
            <person name="Istvanek J."/>
            <person name="Nedelnik J."/>
            <person name="Repkova J."/>
        </authorList>
    </citation>
    <scope>NUCLEOTIDE SEQUENCE [LARGE SCALE GENOMIC DNA]</scope>
    <source>
        <strain evidence="3">cv. 10/8</strain>
        <tissue evidence="2">Leaf</tissue>
    </source>
</reference>
<evidence type="ECO:0000313" key="3">
    <source>
        <dbReference type="Proteomes" id="UP000265520"/>
    </source>
</evidence>
<dbReference type="AlphaFoldDB" id="A0A392VU47"/>
<protein>
    <submittedName>
        <fullName evidence="2">Uncharacterized protein</fullName>
    </submittedName>
</protein>
<feature type="region of interest" description="Disordered" evidence="1">
    <location>
        <begin position="1"/>
        <end position="21"/>
    </location>
</feature>
<sequence>MLRSLRLSMGQTTNERIASVT</sequence>
<evidence type="ECO:0000256" key="1">
    <source>
        <dbReference type="SAM" id="MobiDB-lite"/>
    </source>
</evidence>
<proteinExistence type="predicted"/>
<comment type="caution">
    <text evidence="2">The sequence shown here is derived from an EMBL/GenBank/DDBJ whole genome shotgun (WGS) entry which is preliminary data.</text>
</comment>
<keyword evidence="3" id="KW-1185">Reference proteome</keyword>
<dbReference type="Proteomes" id="UP000265520">
    <property type="component" value="Unassembled WGS sequence"/>
</dbReference>
<evidence type="ECO:0000313" key="2">
    <source>
        <dbReference type="EMBL" id="MCI90972.1"/>
    </source>
</evidence>